<dbReference type="Pfam" id="PF14518">
    <property type="entry name" value="Haem_oxygenas_2"/>
    <property type="match status" value="1"/>
</dbReference>
<dbReference type="RefSeq" id="WP_131407194.1">
    <property type="nucleotide sequence ID" value="NZ_SJTG01000002.1"/>
</dbReference>
<dbReference type="Gene3D" id="1.20.910.10">
    <property type="entry name" value="Heme oxygenase-like"/>
    <property type="match status" value="1"/>
</dbReference>
<proteinExistence type="predicted"/>
<protein>
    <submittedName>
        <fullName evidence="1">TenA family transcriptional regulator</fullName>
    </submittedName>
</protein>
<gene>
    <name evidence="1" type="ORF">EZM97_12615</name>
</gene>
<dbReference type="SUPFAM" id="SSF48613">
    <property type="entry name" value="Heme oxygenase-like"/>
    <property type="match status" value="1"/>
</dbReference>
<sequence length="257" mass="28993">MNAQFERTGSLTELTSYPQWAQDMVAACEPARRSVRDHVMWDQMREGRIDPATMRHFMVGTWSLIERFPSFMALNLLKTQYGRSPGDNLARRWLVRNIRVEQNHAEYWLDWAEGAGVSRESVLDGLPPRGTQAAADWCHEVCGGDSLAAGIAATNYAIEGVTGEWSQKVFDSLAYAESLPATGRKATLRWLQLHAAYDDTHPWEALEIVCTLMGTRPPAEAVEHLRECIVRSYTSLHYGLERCLARPLVEEVEEQAA</sequence>
<dbReference type="EMBL" id="SJTG01000002">
    <property type="protein sequence ID" value="TCI09795.1"/>
    <property type="molecule type" value="Genomic_DNA"/>
</dbReference>
<accession>A0A4R0YPI7</accession>
<name>A0A4R0YPI7_9GAMM</name>
<dbReference type="Proteomes" id="UP000291822">
    <property type="component" value="Unassembled WGS sequence"/>
</dbReference>
<organism evidence="1 2">
    <name type="scientific">Dyella soli</name>
    <dbReference type="NCBI Taxonomy" id="522319"/>
    <lineage>
        <taxon>Bacteria</taxon>
        <taxon>Pseudomonadati</taxon>
        <taxon>Pseudomonadota</taxon>
        <taxon>Gammaproteobacteria</taxon>
        <taxon>Lysobacterales</taxon>
        <taxon>Rhodanobacteraceae</taxon>
        <taxon>Dyella</taxon>
    </lineage>
</organism>
<evidence type="ECO:0000313" key="1">
    <source>
        <dbReference type="EMBL" id="TCI09795.1"/>
    </source>
</evidence>
<keyword evidence="2" id="KW-1185">Reference proteome</keyword>
<evidence type="ECO:0000313" key="2">
    <source>
        <dbReference type="Proteomes" id="UP000291822"/>
    </source>
</evidence>
<dbReference type="InterPro" id="IPR016084">
    <property type="entry name" value="Haem_Oase-like_multi-hlx"/>
</dbReference>
<comment type="caution">
    <text evidence="1">The sequence shown here is derived from an EMBL/GenBank/DDBJ whole genome shotgun (WGS) entry which is preliminary data.</text>
</comment>
<dbReference type="AlphaFoldDB" id="A0A4R0YPI7"/>
<reference evidence="1 2" key="1">
    <citation type="submission" date="2019-02" db="EMBL/GenBank/DDBJ databases">
        <title>Dyella amyloliquefaciens sp. nov., isolated from forest soil.</title>
        <authorList>
            <person name="Gao Z.-H."/>
            <person name="Qiu L.-H."/>
        </authorList>
    </citation>
    <scope>NUCLEOTIDE SEQUENCE [LARGE SCALE GENOMIC DNA]</scope>
    <source>
        <strain evidence="1 2">KACC 12747</strain>
    </source>
</reference>